<dbReference type="InterPro" id="IPR020846">
    <property type="entry name" value="MFS_dom"/>
</dbReference>
<dbReference type="STRING" id="112903.SAMN04490178_11018"/>
<feature type="transmembrane region" description="Helical" evidence="8">
    <location>
        <begin position="176"/>
        <end position="196"/>
    </location>
</feature>
<comment type="subcellular location">
    <subcellularLocation>
        <location evidence="1 8">Cell membrane</location>
        <topology evidence="1 8">Multi-pass membrane protein</topology>
    </subcellularLocation>
</comment>
<gene>
    <name evidence="10" type="ORF">SAMN04490178_11018</name>
</gene>
<keyword evidence="4 8" id="KW-1003">Cell membrane</keyword>
<dbReference type="NCBIfam" id="TIGR00710">
    <property type="entry name" value="efflux_Bcr_CflA"/>
    <property type="match status" value="1"/>
</dbReference>
<keyword evidence="11" id="KW-1185">Reference proteome</keyword>
<dbReference type="AlphaFoldDB" id="A0A1H8V0X7"/>
<evidence type="ECO:0000259" key="9">
    <source>
        <dbReference type="PROSITE" id="PS50850"/>
    </source>
</evidence>
<name>A0A1H8V0X7_9FIRM</name>
<dbReference type="InterPro" id="IPR036259">
    <property type="entry name" value="MFS_trans_sf"/>
</dbReference>
<accession>A0A1H8V0X7</accession>
<dbReference type="InterPro" id="IPR011701">
    <property type="entry name" value="MFS"/>
</dbReference>
<dbReference type="Proteomes" id="UP000198847">
    <property type="component" value="Unassembled WGS sequence"/>
</dbReference>
<feature type="transmembrane region" description="Helical" evidence="8">
    <location>
        <begin position="292"/>
        <end position="312"/>
    </location>
</feature>
<reference evidence="10 11" key="1">
    <citation type="submission" date="2016-10" db="EMBL/GenBank/DDBJ databases">
        <authorList>
            <person name="de Groot N.N."/>
        </authorList>
    </citation>
    <scope>NUCLEOTIDE SEQUENCE [LARGE SCALE GENOMIC DNA]</scope>
    <source>
        <strain evidence="10 11">DSM 13305</strain>
    </source>
</reference>
<keyword evidence="5 8" id="KW-0812">Transmembrane</keyword>
<organism evidence="10 11">
    <name type="scientific">Propionispora vibrioides</name>
    <dbReference type="NCBI Taxonomy" id="112903"/>
    <lineage>
        <taxon>Bacteria</taxon>
        <taxon>Bacillati</taxon>
        <taxon>Bacillota</taxon>
        <taxon>Negativicutes</taxon>
        <taxon>Selenomonadales</taxon>
        <taxon>Sporomusaceae</taxon>
        <taxon>Propionispora</taxon>
    </lineage>
</organism>
<proteinExistence type="inferred from homology"/>
<dbReference type="GO" id="GO:0005886">
    <property type="term" value="C:plasma membrane"/>
    <property type="evidence" value="ECO:0007669"/>
    <property type="project" value="UniProtKB-SubCell"/>
</dbReference>
<feature type="transmembrane region" description="Helical" evidence="8">
    <location>
        <begin position="57"/>
        <end position="76"/>
    </location>
</feature>
<dbReference type="Gene3D" id="1.20.1720.10">
    <property type="entry name" value="Multidrug resistance protein D"/>
    <property type="match status" value="1"/>
</dbReference>
<feature type="transmembrane region" description="Helical" evidence="8">
    <location>
        <begin position="226"/>
        <end position="244"/>
    </location>
</feature>
<feature type="domain" description="Major facilitator superfamily (MFS) profile" evidence="9">
    <location>
        <begin position="19"/>
        <end position="406"/>
    </location>
</feature>
<evidence type="ECO:0000256" key="2">
    <source>
        <dbReference type="ARBA" id="ARBA00006236"/>
    </source>
</evidence>
<feature type="transmembrane region" description="Helical" evidence="8">
    <location>
        <begin position="318"/>
        <end position="343"/>
    </location>
</feature>
<dbReference type="CDD" id="cd17320">
    <property type="entry name" value="MFS_MdfA_MDR_like"/>
    <property type="match status" value="1"/>
</dbReference>
<evidence type="ECO:0000256" key="8">
    <source>
        <dbReference type="RuleBase" id="RU365088"/>
    </source>
</evidence>
<evidence type="ECO:0000256" key="7">
    <source>
        <dbReference type="ARBA" id="ARBA00023136"/>
    </source>
</evidence>
<keyword evidence="7 8" id="KW-0472">Membrane</keyword>
<dbReference type="Pfam" id="PF07690">
    <property type="entry name" value="MFS_1"/>
    <property type="match status" value="1"/>
</dbReference>
<feature type="transmembrane region" description="Helical" evidence="8">
    <location>
        <begin position="355"/>
        <end position="375"/>
    </location>
</feature>
<evidence type="ECO:0000256" key="3">
    <source>
        <dbReference type="ARBA" id="ARBA00022448"/>
    </source>
</evidence>
<evidence type="ECO:0000313" key="11">
    <source>
        <dbReference type="Proteomes" id="UP000198847"/>
    </source>
</evidence>
<protein>
    <recommendedName>
        <fullName evidence="8">Bcr/CflA family efflux transporter</fullName>
    </recommendedName>
</protein>
<feature type="transmembrane region" description="Helical" evidence="8">
    <location>
        <begin position="18"/>
        <end position="37"/>
    </location>
</feature>
<dbReference type="EMBL" id="FODY01000010">
    <property type="protein sequence ID" value="SEP09051.1"/>
    <property type="molecule type" value="Genomic_DNA"/>
</dbReference>
<dbReference type="OrthoDB" id="9800416at2"/>
<feature type="transmembrane region" description="Helical" evidence="8">
    <location>
        <begin position="146"/>
        <end position="170"/>
    </location>
</feature>
<comment type="similarity">
    <text evidence="2 8">Belongs to the major facilitator superfamily. Bcr/CmlA family.</text>
</comment>
<evidence type="ECO:0000256" key="1">
    <source>
        <dbReference type="ARBA" id="ARBA00004651"/>
    </source>
</evidence>
<evidence type="ECO:0000256" key="6">
    <source>
        <dbReference type="ARBA" id="ARBA00022989"/>
    </source>
</evidence>
<feature type="transmembrane region" description="Helical" evidence="8">
    <location>
        <begin position="113"/>
        <end position="134"/>
    </location>
</feature>
<dbReference type="PANTHER" id="PTHR23502:SF132">
    <property type="entry name" value="POLYAMINE TRANSPORTER 2-RELATED"/>
    <property type="match status" value="1"/>
</dbReference>
<dbReference type="GO" id="GO:0042910">
    <property type="term" value="F:xenobiotic transmembrane transporter activity"/>
    <property type="evidence" value="ECO:0007669"/>
    <property type="project" value="InterPro"/>
</dbReference>
<feature type="transmembrane region" description="Helical" evidence="8">
    <location>
        <begin position="88"/>
        <end position="107"/>
    </location>
</feature>
<dbReference type="PANTHER" id="PTHR23502">
    <property type="entry name" value="MAJOR FACILITATOR SUPERFAMILY"/>
    <property type="match status" value="1"/>
</dbReference>
<feature type="transmembrane region" description="Helical" evidence="8">
    <location>
        <begin position="381"/>
        <end position="401"/>
    </location>
</feature>
<keyword evidence="6 8" id="KW-1133">Transmembrane helix</keyword>
<evidence type="ECO:0000256" key="5">
    <source>
        <dbReference type="ARBA" id="ARBA00022692"/>
    </source>
</evidence>
<feature type="transmembrane region" description="Helical" evidence="8">
    <location>
        <begin position="264"/>
        <end position="285"/>
    </location>
</feature>
<keyword evidence="3 8" id="KW-0813">Transport</keyword>
<dbReference type="RefSeq" id="WP_091746410.1">
    <property type="nucleotide sequence ID" value="NZ_FODY01000010.1"/>
</dbReference>
<dbReference type="FunFam" id="1.20.1720.10:FF:000005">
    <property type="entry name" value="Bcr/CflA family efflux transporter"/>
    <property type="match status" value="1"/>
</dbReference>
<dbReference type="InterPro" id="IPR004812">
    <property type="entry name" value="Efflux_drug-R_Bcr/CmlA"/>
</dbReference>
<dbReference type="SUPFAM" id="SSF103473">
    <property type="entry name" value="MFS general substrate transporter"/>
    <property type="match status" value="1"/>
</dbReference>
<dbReference type="GO" id="GO:1990961">
    <property type="term" value="P:xenobiotic detoxification by transmembrane export across the plasma membrane"/>
    <property type="evidence" value="ECO:0007669"/>
    <property type="project" value="InterPro"/>
</dbReference>
<evidence type="ECO:0000313" key="10">
    <source>
        <dbReference type="EMBL" id="SEP09051.1"/>
    </source>
</evidence>
<dbReference type="PROSITE" id="PS50850">
    <property type="entry name" value="MFS"/>
    <property type="match status" value="1"/>
</dbReference>
<evidence type="ECO:0000256" key="4">
    <source>
        <dbReference type="ARBA" id="ARBA00022475"/>
    </source>
</evidence>
<sequence length="407" mass="42816">MNDSQNIAAERTAETKRAVLWIACLLGWLSAFGPLSIDMYLPAMPHLANDLQASTSLAQLSLTACLLGIALGQIFIGPLSDTYGRRGPLLVGLAIYAAASFLCVMAPTMELFVAMRFVQGLAGSAGVVISRATVRDLYSGPAMTRFFALLMLINGFAPIFAPVLGGQILAFTSWRGIFIVLAGIGLAMLAGVFFGLRETLPLKRRSRGGIANSLRTYRSLLSNRTFMGYALAQGFVSAAMFAYISGSPFVLQDIYGVSPQMFSVYFGINGLGIILAGQITGRLAGRISETRLLIAGLGISFVGGAALLLMILLQGSLYMILVPLFLVIASVGIVGTSCFALAMQDQAKAAGSASALIGLFSFVFGGIMAPLVGIAGSRTAVPMGVIIALAETAAVLSYVWLVKHKQD</sequence>